<dbReference type="Pfam" id="PF24924">
    <property type="entry name" value="DUF7745"/>
    <property type="match status" value="1"/>
</dbReference>
<dbReference type="AlphaFoldDB" id="A0A371EPT8"/>
<comment type="caution">
    <text evidence="3">The sequence shown here is derived from an EMBL/GenBank/DDBJ whole genome shotgun (WGS) entry which is preliminary data.</text>
</comment>
<evidence type="ECO:0000259" key="2">
    <source>
        <dbReference type="Pfam" id="PF24924"/>
    </source>
</evidence>
<evidence type="ECO:0000313" key="3">
    <source>
        <dbReference type="EMBL" id="RDX68075.1"/>
    </source>
</evidence>
<dbReference type="PANTHER" id="PTHR48201:SF12">
    <property type="entry name" value="AMINOTRANSFERASE-LIKE PLANT MOBILE DOMAIN-CONTAINING PROTEIN"/>
    <property type="match status" value="1"/>
</dbReference>
<reference evidence="3" key="1">
    <citation type="submission" date="2018-05" db="EMBL/GenBank/DDBJ databases">
        <title>Draft genome of Mucuna pruriens seed.</title>
        <authorList>
            <person name="Nnadi N.E."/>
            <person name="Vos R."/>
            <person name="Hasami M.H."/>
            <person name="Devisetty U.K."/>
            <person name="Aguiy J.C."/>
        </authorList>
    </citation>
    <scope>NUCLEOTIDE SEQUENCE [LARGE SCALE GENOMIC DNA]</scope>
    <source>
        <strain evidence="3">JCA_2017</strain>
    </source>
</reference>
<dbReference type="Proteomes" id="UP000257109">
    <property type="component" value="Unassembled WGS sequence"/>
</dbReference>
<feature type="non-terminal residue" evidence="3">
    <location>
        <position position="1"/>
    </location>
</feature>
<name>A0A371EPT8_MUCPR</name>
<dbReference type="PANTHER" id="PTHR48201">
    <property type="entry name" value="PROTEIN, PUTATIVE-RELATED"/>
    <property type="match status" value="1"/>
</dbReference>
<evidence type="ECO:0000256" key="1">
    <source>
        <dbReference type="SAM" id="MobiDB-lite"/>
    </source>
</evidence>
<organism evidence="3 4">
    <name type="scientific">Mucuna pruriens</name>
    <name type="common">Velvet bean</name>
    <name type="synonym">Dolichos pruriens</name>
    <dbReference type="NCBI Taxonomy" id="157652"/>
    <lineage>
        <taxon>Eukaryota</taxon>
        <taxon>Viridiplantae</taxon>
        <taxon>Streptophyta</taxon>
        <taxon>Embryophyta</taxon>
        <taxon>Tracheophyta</taxon>
        <taxon>Spermatophyta</taxon>
        <taxon>Magnoliopsida</taxon>
        <taxon>eudicotyledons</taxon>
        <taxon>Gunneridae</taxon>
        <taxon>Pentapetalae</taxon>
        <taxon>rosids</taxon>
        <taxon>fabids</taxon>
        <taxon>Fabales</taxon>
        <taxon>Fabaceae</taxon>
        <taxon>Papilionoideae</taxon>
        <taxon>50 kb inversion clade</taxon>
        <taxon>NPAAA clade</taxon>
        <taxon>indigoferoid/millettioid clade</taxon>
        <taxon>Phaseoleae</taxon>
        <taxon>Mucuna</taxon>
    </lineage>
</organism>
<gene>
    <name evidence="3" type="ORF">CR513_52975</name>
</gene>
<dbReference type="OrthoDB" id="1435357at2759"/>
<feature type="region of interest" description="Disordered" evidence="1">
    <location>
        <begin position="1"/>
        <end position="40"/>
    </location>
</feature>
<dbReference type="EMBL" id="QJKJ01012699">
    <property type="protein sequence ID" value="RDX68075.1"/>
    <property type="molecule type" value="Genomic_DNA"/>
</dbReference>
<protein>
    <recommendedName>
        <fullName evidence="2">DUF7745 domain-containing protein</fullName>
    </recommendedName>
</protein>
<dbReference type="InterPro" id="IPR056647">
    <property type="entry name" value="DUF7745"/>
</dbReference>
<feature type="domain" description="DUF7745" evidence="2">
    <location>
        <begin position="133"/>
        <end position="207"/>
    </location>
</feature>
<sequence>MLREQGTRQPQQSEDPRRSQQENAPSQPLPEEHVVNPRRTCHNYVRDPTIINLGIARANELNQKVGIPNGKSACTRNHSQRAFKYGRLMEIGGDSYQNRIKLGQSSQIGRADTNSKLCPIPTKTFDLHSLWLLGSCLKGQWHKTIKGRYDNLLSLLQIEVQLVALLALTQYYDSPLRCFTFKDFQLAPTLEEYERLLGLPLAKSPTYLPEDIIHPGP</sequence>
<keyword evidence="4" id="KW-1185">Reference proteome</keyword>
<evidence type="ECO:0000313" key="4">
    <source>
        <dbReference type="Proteomes" id="UP000257109"/>
    </source>
</evidence>
<proteinExistence type="predicted"/>
<accession>A0A371EPT8</accession>